<evidence type="ECO:0000256" key="1">
    <source>
        <dbReference type="ARBA" id="ARBA00022630"/>
    </source>
</evidence>
<organism evidence="6 7">
    <name type="scientific">Actinacidiphila guanduensis</name>
    <dbReference type="NCBI Taxonomy" id="310781"/>
    <lineage>
        <taxon>Bacteria</taxon>
        <taxon>Bacillati</taxon>
        <taxon>Actinomycetota</taxon>
        <taxon>Actinomycetes</taxon>
        <taxon>Kitasatosporales</taxon>
        <taxon>Streptomycetaceae</taxon>
        <taxon>Actinacidiphila</taxon>
    </lineage>
</organism>
<dbReference type="OrthoDB" id="143323at2"/>
<dbReference type="InterPro" id="IPR019921">
    <property type="entry name" value="Lucif-like_OxRdtase_Rv2161c"/>
</dbReference>
<evidence type="ECO:0000259" key="5">
    <source>
        <dbReference type="Pfam" id="PF00296"/>
    </source>
</evidence>
<dbReference type="InterPro" id="IPR050172">
    <property type="entry name" value="SsuD_RutA_monooxygenase"/>
</dbReference>
<proteinExistence type="predicted"/>
<dbReference type="GO" id="GO:0046306">
    <property type="term" value="P:alkanesulfonate catabolic process"/>
    <property type="evidence" value="ECO:0007669"/>
    <property type="project" value="TreeGrafter"/>
</dbReference>
<evidence type="ECO:0000313" key="7">
    <source>
        <dbReference type="Proteomes" id="UP000199341"/>
    </source>
</evidence>
<keyword evidence="2" id="KW-0288">FMN</keyword>
<evidence type="ECO:0000256" key="3">
    <source>
        <dbReference type="ARBA" id="ARBA00023002"/>
    </source>
</evidence>
<dbReference type="InterPro" id="IPR036661">
    <property type="entry name" value="Luciferase-like_sf"/>
</dbReference>
<dbReference type="Gene3D" id="3.20.20.30">
    <property type="entry name" value="Luciferase-like domain"/>
    <property type="match status" value="1"/>
</dbReference>
<dbReference type="PANTHER" id="PTHR42847">
    <property type="entry name" value="ALKANESULFONATE MONOOXYGENASE"/>
    <property type="match status" value="1"/>
</dbReference>
<keyword evidence="4" id="KW-0503">Monooxygenase</keyword>
<dbReference type="Pfam" id="PF00296">
    <property type="entry name" value="Bac_luciferase"/>
    <property type="match status" value="1"/>
</dbReference>
<feature type="domain" description="Luciferase-like" evidence="5">
    <location>
        <begin position="8"/>
        <end position="250"/>
    </location>
</feature>
<dbReference type="AlphaFoldDB" id="A0A1H0PVC2"/>
<evidence type="ECO:0000256" key="4">
    <source>
        <dbReference type="ARBA" id="ARBA00023033"/>
    </source>
</evidence>
<dbReference type="InterPro" id="IPR011251">
    <property type="entry name" value="Luciferase-like_dom"/>
</dbReference>
<keyword evidence="1" id="KW-0285">Flavoprotein</keyword>
<keyword evidence="3" id="KW-0560">Oxidoreductase</keyword>
<dbReference type="RefSeq" id="WP_093787639.1">
    <property type="nucleotide sequence ID" value="NZ_FNIE01000017.1"/>
</dbReference>
<dbReference type="GO" id="GO:0008726">
    <property type="term" value="F:alkanesulfonate monooxygenase activity"/>
    <property type="evidence" value="ECO:0007669"/>
    <property type="project" value="TreeGrafter"/>
</dbReference>
<dbReference type="SUPFAM" id="SSF51679">
    <property type="entry name" value="Bacterial luciferase-like"/>
    <property type="match status" value="1"/>
</dbReference>
<dbReference type="STRING" id="310781.SAMN05216259_11725"/>
<reference evidence="6 7" key="1">
    <citation type="submission" date="2016-10" db="EMBL/GenBank/DDBJ databases">
        <authorList>
            <person name="de Groot N.N."/>
        </authorList>
    </citation>
    <scope>NUCLEOTIDE SEQUENCE [LARGE SCALE GENOMIC DNA]</scope>
    <source>
        <strain evidence="6 7">CGMCC 4.2022</strain>
    </source>
</reference>
<accession>A0A1H0PVC2</accession>
<name>A0A1H0PVC2_9ACTN</name>
<gene>
    <name evidence="6" type="ORF">SAMN05216259_11725</name>
</gene>
<dbReference type="Proteomes" id="UP000199341">
    <property type="component" value="Unassembled WGS sequence"/>
</dbReference>
<protein>
    <submittedName>
        <fullName evidence="6">Probable F420-dependent oxidoreductase, Rv2161c family</fullName>
    </submittedName>
</protein>
<dbReference type="PANTHER" id="PTHR42847:SF4">
    <property type="entry name" value="ALKANESULFONATE MONOOXYGENASE-RELATED"/>
    <property type="match status" value="1"/>
</dbReference>
<sequence length="309" mass="33452">MRFAISIPDLIPDGTFDPDSLRSFLNRAEQLGFESAWTQEMVFGHVGRLAPLDLLTFAAASNPRLGLGCAVLLSTFHSPVHLAKSLLTIDQLSRGRLEIGVATGATKGRQMLAYGVRAEDVGRRFEEGIRLMQALWTQPTVNFAGEFWQVEDAAFEPKPFQKPRPPLWFGGHSPKALRRAVALGDGFFGAGSQTTQAFAAQVDVIRNALAAAGRDPGSFKLAKRVYTAIDDDTGKARERVAAAFAELGRYSGGQMPDLTPVALYGDADACEAGLREVAAAGAELILLTPLFDEEEQMERLGTEVLPRFA</sequence>
<dbReference type="EMBL" id="FNIE01000017">
    <property type="protein sequence ID" value="SDP09082.1"/>
    <property type="molecule type" value="Genomic_DNA"/>
</dbReference>
<keyword evidence="7" id="KW-1185">Reference proteome</keyword>
<evidence type="ECO:0000256" key="2">
    <source>
        <dbReference type="ARBA" id="ARBA00022643"/>
    </source>
</evidence>
<dbReference type="NCBIfam" id="TIGR03619">
    <property type="entry name" value="F420_Rv2161c"/>
    <property type="match status" value="1"/>
</dbReference>
<evidence type="ECO:0000313" key="6">
    <source>
        <dbReference type="EMBL" id="SDP09082.1"/>
    </source>
</evidence>